<dbReference type="InterPro" id="IPR051534">
    <property type="entry name" value="CBASS_pafABC_assoc_protein"/>
</dbReference>
<dbReference type="PANTHER" id="PTHR34580">
    <property type="match status" value="1"/>
</dbReference>
<accession>A0A5J4SV14</accession>
<dbReference type="InterPro" id="IPR026881">
    <property type="entry name" value="WYL_dom"/>
</dbReference>
<proteinExistence type="predicted"/>
<organism evidence="3">
    <name type="scientific">termite gut metagenome</name>
    <dbReference type="NCBI Taxonomy" id="433724"/>
    <lineage>
        <taxon>unclassified sequences</taxon>
        <taxon>metagenomes</taxon>
        <taxon>organismal metagenomes</taxon>
    </lineage>
</organism>
<dbReference type="PANTHER" id="PTHR34580:SF9">
    <property type="entry name" value="SLL5097 PROTEIN"/>
    <property type="match status" value="1"/>
</dbReference>
<dbReference type="Pfam" id="PF25583">
    <property type="entry name" value="WCX"/>
    <property type="match status" value="1"/>
</dbReference>
<evidence type="ECO:0000259" key="1">
    <source>
        <dbReference type="Pfam" id="PF13280"/>
    </source>
</evidence>
<feature type="domain" description="WYL" evidence="1">
    <location>
        <begin position="139"/>
        <end position="209"/>
    </location>
</feature>
<evidence type="ECO:0000313" key="3">
    <source>
        <dbReference type="EMBL" id="KAA6349035.1"/>
    </source>
</evidence>
<protein>
    <submittedName>
        <fullName evidence="3">Uncharacterized protein</fullName>
    </submittedName>
</protein>
<dbReference type="EMBL" id="SNRY01000055">
    <property type="protein sequence ID" value="KAA6349056.1"/>
    <property type="molecule type" value="Genomic_DNA"/>
</dbReference>
<evidence type="ECO:0000259" key="2">
    <source>
        <dbReference type="Pfam" id="PF25583"/>
    </source>
</evidence>
<sequence>MLPLSLIIPYYLSCAAMSKITAYIQRYLFIIRFIRKNPYCTFKAIQEHVEREFHNHAIYNIGTSASVIEKDIREIRGLRVDIEYSSVQKGYYIPTADESNGYSDIERILDSFDVLCSVGGDSGVPPYMLSEKRRSRGTEHLLPLKEAIKENTPVRFYYKKFYPEESAIRTVEPYVLKESRGRWYLLGFDADGNHNVAKSFGLDRISDIQLLSPKKFTPQRDIDWEKKYEHCFAMFTDEYPQHITFFVDHRDGNYIEAMPIYPSQHLTRTNEGVIVELYISITLDFIMELMSRSWSLRIIEPLSLRERMREIYQEAERRNS</sequence>
<reference evidence="3" key="1">
    <citation type="submission" date="2019-03" db="EMBL/GenBank/DDBJ databases">
        <title>Single cell metagenomics reveals metabolic interactions within the superorganism composed of flagellate Streblomastix strix and complex community of Bacteroidetes bacteria on its surface.</title>
        <authorList>
            <person name="Treitli S.C."/>
            <person name="Kolisko M."/>
            <person name="Husnik F."/>
            <person name="Keeling P."/>
            <person name="Hampl V."/>
        </authorList>
    </citation>
    <scope>NUCLEOTIDE SEQUENCE</scope>
    <source>
        <strain evidence="3">STM</strain>
    </source>
</reference>
<gene>
    <name evidence="3" type="ORF">EZS27_003517</name>
    <name evidence="4" type="ORF">EZS27_003538</name>
</gene>
<evidence type="ECO:0000313" key="4">
    <source>
        <dbReference type="EMBL" id="KAA6349056.1"/>
    </source>
</evidence>
<comment type="caution">
    <text evidence="3">The sequence shown here is derived from an EMBL/GenBank/DDBJ whole genome shotgun (WGS) entry which is preliminary data.</text>
</comment>
<name>A0A5J4SV14_9ZZZZ</name>
<feature type="domain" description="WCX" evidence="2">
    <location>
        <begin position="241"/>
        <end position="314"/>
    </location>
</feature>
<dbReference type="AlphaFoldDB" id="A0A5J4SV14"/>
<dbReference type="PROSITE" id="PS52050">
    <property type="entry name" value="WYL"/>
    <property type="match status" value="1"/>
</dbReference>
<dbReference type="EMBL" id="SNRY01000055">
    <property type="protein sequence ID" value="KAA6349035.1"/>
    <property type="molecule type" value="Genomic_DNA"/>
</dbReference>
<dbReference type="InterPro" id="IPR057727">
    <property type="entry name" value="WCX_dom"/>
</dbReference>
<dbReference type="Pfam" id="PF13280">
    <property type="entry name" value="WYL"/>
    <property type="match status" value="1"/>
</dbReference>